<dbReference type="RefSeq" id="WP_145631163.1">
    <property type="nucleotide sequence ID" value="NZ_VIWP01000001.1"/>
</dbReference>
<evidence type="ECO:0000256" key="1">
    <source>
        <dbReference type="SAM" id="MobiDB-lite"/>
    </source>
</evidence>
<dbReference type="NCBIfam" id="TIGR00254">
    <property type="entry name" value="GGDEF"/>
    <property type="match status" value="1"/>
</dbReference>
<feature type="region of interest" description="Disordered" evidence="1">
    <location>
        <begin position="461"/>
        <end position="483"/>
    </location>
</feature>
<proteinExistence type="predicted"/>
<organism evidence="4 5">
    <name type="scientific">Neorhizobium alkalisoli</name>
    <dbReference type="NCBI Taxonomy" id="528178"/>
    <lineage>
        <taxon>Bacteria</taxon>
        <taxon>Pseudomonadati</taxon>
        <taxon>Pseudomonadota</taxon>
        <taxon>Alphaproteobacteria</taxon>
        <taxon>Hyphomicrobiales</taxon>
        <taxon>Rhizobiaceae</taxon>
        <taxon>Rhizobium/Agrobacterium group</taxon>
        <taxon>Neorhizobium</taxon>
    </lineage>
</organism>
<dbReference type="InterPro" id="IPR007892">
    <property type="entry name" value="CHASE4"/>
</dbReference>
<feature type="transmembrane region" description="Helical" evidence="2">
    <location>
        <begin position="262"/>
        <end position="285"/>
    </location>
</feature>
<dbReference type="Pfam" id="PF00990">
    <property type="entry name" value="GGDEF"/>
    <property type="match status" value="1"/>
</dbReference>
<comment type="caution">
    <text evidence="4">The sequence shown here is derived from an EMBL/GenBank/DDBJ whole genome shotgun (WGS) entry which is preliminary data.</text>
</comment>
<dbReference type="CDD" id="cd01949">
    <property type="entry name" value="GGDEF"/>
    <property type="match status" value="1"/>
</dbReference>
<evidence type="ECO:0000313" key="5">
    <source>
        <dbReference type="Proteomes" id="UP000320653"/>
    </source>
</evidence>
<dbReference type="SUPFAM" id="SSF55073">
    <property type="entry name" value="Nucleotide cyclase"/>
    <property type="match status" value="1"/>
</dbReference>
<gene>
    <name evidence="4" type="ORF">FHW37_10180</name>
</gene>
<protein>
    <submittedName>
        <fullName evidence="4">Diguanylate cyclase (GGDEF)-like protein</fullName>
    </submittedName>
</protein>
<dbReference type="InterPro" id="IPR052155">
    <property type="entry name" value="Biofilm_reg_signaling"/>
</dbReference>
<dbReference type="PANTHER" id="PTHR44757:SF2">
    <property type="entry name" value="BIOFILM ARCHITECTURE MAINTENANCE PROTEIN MBAA"/>
    <property type="match status" value="1"/>
</dbReference>
<dbReference type="SMART" id="SM00267">
    <property type="entry name" value="GGDEF"/>
    <property type="match status" value="1"/>
</dbReference>
<keyword evidence="5" id="KW-1185">Reference proteome</keyword>
<name>A0A561R6N8_9HYPH</name>
<dbReference type="InterPro" id="IPR043128">
    <property type="entry name" value="Rev_trsase/Diguanyl_cyclase"/>
</dbReference>
<dbReference type="PROSITE" id="PS50887">
    <property type="entry name" value="GGDEF"/>
    <property type="match status" value="1"/>
</dbReference>
<reference evidence="4 5" key="1">
    <citation type="submission" date="2019-06" db="EMBL/GenBank/DDBJ databases">
        <title>Sorghum-associated microbial communities from plants grown in Nebraska, USA.</title>
        <authorList>
            <person name="Schachtman D."/>
        </authorList>
    </citation>
    <scope>NUCLEOTIDE SEQUENCE [LARGE SCALE GENOMIC DNA]</scope>
    <source>
        <strain evidence="4 5">1225</strain>
    </source>
</reference>
<dbReference type="PANTHER" id="PTHR44757">
    <property type="entry name" value="DIGUANYLATE CYCLASE DGCP"/>
    <property type="match status" value="1"/>
</dbReference>
<dbReference type="InterPro" id="IPR029787">
    <property type="entry name" value="Nucleotide_cyclase"/>
</dbReference>
<keyword evidence="2" id="KW-1133">Transmembrane helix</keyword>
<evidence type="ECO:0000259" key="3">
    <source>
        <dbReference type="PROSITE" id="PS50887"/>
    </source>
</evidence>
<dbReference type="Gene3D" id="3.30.70.270">
    <property type="match status" value="1"/>
</dbReference>
<dbReference type="AlphaFoldDB" id="A0A561R6N8"/>
<dbReference type="EMBL" id="VIWP01000001">
    <property type="protein sequence ID" value="TWF58276.1"/>
    <property type="molecule type" value="Genomic_DNA"/>
</dbReference>
<accession>A0A561R6N8</accession>
<keyword evidence="2" id="KW-0812">Transmembrane</keyword>
<evidence type="ECO:0000313" key="4">
    <source>
        <dbReference type="EMBL" id="TWF58276.1"/>
    </source>
</evidence>
<dbReference type="Pfam" id="PF05228">
    <property type="entry name" value="CHASE4"/>
    <property type="match status" value="1"/>
</dbReference>
<evidence type="ECO:0000256" key="2">
    <source>
        <dbReference type="SAM" id="Phobius"/>
    </source>
</evidence>
<feature type="domain" description="GGDEF" evidence="3">
    <location>
        <begin position="331"/>
        <end position="463"/>
    </location>
</feature>
<dbReference type="Proteomes" id="UP000320653">
    <property type="component" value="Unassembled WGS sequence"/>
</dbReference>
<keyword evidence="2" id="KW-0472">Membrane</keyword>
<dbReference type="InterPro" id="IPR000160">
    <property type="entry name" value="GGDEF_dom"/>
</dbReference>
<sequence>MAKPGMRFIQFRLIGPAIVGLGLLIAGMAAIPYYGVAEIDAGVKQKQETLVARNISLWITDIEFSLTAWTVWDEAIAKIDNAYDFEWTDRNIGASLIGTSRTRFVAVLKPDDSILYSRIDDTVKDKPFFARGADAIINDSSAMIGEVRAREPSQEKTGIPKPLSVSRIEVLGNEAVLLTASLFQPDFRTSEPKSNRAPVLVTAMPIAGSLPEFFGTRFLLDDARVGPLSETTPDRARAEIAVGAKGEVQVLSWRTPTPAADVLWRALPLAVTVGIVLMAGGFFLIRMSRTAAKVLLSRERQMRHAATHDFLTGLANRARLEPEFDTLVNKGALTVACLDLDGFKEVNDTYGHAIGDELLKAVASRLRAGTASSDRLFRLGGDEFAIMIPGQSLLDAQRACRRLSLQLAKPYSLSAGEVSIAASFGLAHVAGPETACDTALGAADTALYAAKLLDLGSVVTTEEMQQPSPAPSRSRRSSERRCA</sequence>
<dbReference type="OrthoDB" id="9812260at2"/>